<keyword evidence="4 5" id="KW-0067">ATP-binding</keyword>
<protein>
    <recommendedName>
        <fullName evidence="8">Protein kinase domain-containing protein</fullName>
    </recommendedName>
</protein>
<feature type="region of interest" description="Disordered" evidence="6">
    <location>
        <begin position="757"/>
        <end position="776"/>
    </location>
</feature>
<dbReference type="Proteomes" id="UP000216339">
    <property type="component" value="Unassembled WGS sequence"/>
</dbReference>
<comment type="caution">
    <text evidence="9">The sequence shown here is derived from an EMBL/GenBank/DDBJ whole genome shotgun (WGS) entry which is preliminary data.</text>
</comment>
<dbReference type="CDD" id="cd14014">
    <property type="entry name" value="STKc_PknB_like"/>
    <property type="match status" value="1"/>
</dbReference>
<dbReference type="OrthoDB" id="9813021at2"/>
<name>A0A271J4R7_9BACT</name>
<dbReference type="PROSITE" id="PS00107">
    <property type="entry name" value="PROTEIN_KINASE_ATP"/>
    <property type="match status" value="1"/>
</dbReference>
<sequence>MGPDPSFHRRAAALFADALDQADPEAFLDGACDDDALRAEVRELLDAHATAGDALTPPEAGGLADALVGRGVGPWQVDAVLGEGGMGAVYRAHRVDGAYRREVALKMLQPGVPGAAVLRRFLAERDVLARLEHPGIARLYDAGVDAEGRPFLAMELVPGAQITAWAETASVEDRLDVFVQVCDAVAFAHQNLVVHRDLKPSNLLVTEGGGRPRAVVLDFGIAKLLDAPDAETTRTGAGPLTPAYAAPEQVRGESVTTATDVYALGVVLYELLSGRRPYDVTGASPTELERTLMTQPARPSAVVAERAHARRLRGDLDTVVLKAMAAEPERRYPTASALADDLRRHLAGEPVAARLPTTRYRVTRFVRRHRVGVGVAAAAVALLAVVVAAYTLRLRAERDRAEARFAIAREAARAMIYDVHDAVAGLPGATPARAVLVDRAQAYLDELSAQAADDPALRIDLAGAYRRVGDVEGSPISNNLGRTADARASYLRGLGLIRGLPPDLPDSLAAAAASTEGQLWKGLGVVVAHTATPDSALAHLRRAIDAYARAVRLAPDDLDHRVDLAAGHVNLGDYLGHPYFPNAERPDAALVQYARARALIESVPEPERSLYALRIDGITYEREGNLHRSRGDLDAAVAPLRRSNELRQLIAARPDADADAIRDAGIGTEALGLLAIERGRFGEAERSLLAAQTVYQRLADADPKSANARQTLAFGHLNLARLYGDPDGPDLGRPAEARRHAAEGARIFRALAEADPDNDRLQSLADDAETTRDRIR</sequence>
<keyword evidence="7" id="KW-1133">Transmembrane helix</keyword>
<dbReference type="AlphaFoldDB" id="A0A271J4R7"/>
<dbReference type="Pfam" id="PF00069">
    <property type="entry name" value="Pkinase"/>
    <property type="match status" value="1"/>
</dbReference>
<dbReference type="EMBL" id="MQWD01000001">
    <property type="protein sequence ID" value="PAP78516.1"/>
    <property type="molecule type" value="Genomic_DNA"/>
</dbReference>
<reference evidence="9 10" key="1">
    <citation type="submission" date="2016-11" db="EMBL/GenBank/DDBJ databases">
        <title>Study of marine rhodopsin-containing bacteria.</title>
        <authorList>
            <person name="Yoshizawa S."/>
            <person name="Kumagai Y."/>
            <person name="Kogure K."/>
        </authorList>
    </citation>
    <scope>NUCLEOTIDE SEQUENCE [LARGE SCALE GENOMIC DNA]</scope>
    <source>
        <strain evidence="9 10">SAORIC-28</strain>
    </source>
</reference>
<dbReference type="SUPFAM" id="SSF56112">
    <property type="entry name" value="Protein kinase-like (PK-like)"/>
    <property type="match status" value="1"/>
</dbReference>
<dbReference type="InterPro" id="IPR017441">
    <property type="entry name" value="Protein_kinase_ATP_BS"/>
</dbReference>
<feature type="binding site" evidence="5">
    <location>
        <position position="106"/>
    </location>
    <ligand>
        <name>ATP</name>
        <dbReference type="ChEBI" id="CHEBI:30616"/>
    </ligand>
</feature>
<dbReference type="PANTHER" id="PTHR43289:SF34">
    <property type="entry name" value="SERINE_THREONINE-PROTEIN KINASE YBDM-RELATED"/>
    <property type="match status" value="1"/>
</dbReference>
<dbReference type="InterPro" id="IPR011990">
    <property type="entry name" value="TPR-like_helical_dom_sf"/>
</dbReference>
<dbReference type="PANTHER" id="PTHR43289">
    <property type="entry name" value="MITOGEN-ACTIVATED PROTEIN KINASE KINASE KINASE 20-RELATED"/>
    <property type="match status" value="1"/>
</dbReference>
<keyword evidence="7" id="KW-0812">Transmembrane</keyword>
<dbReference type="RefSeq" id="WP_095512193.1">
    <property type="nucleotide sequence ID" value="NZ_MQWD01000001.1"/>
</dbReference>
<evidence type="ECO:0000256" key="4">
    <source>
        <dbReference type="ARBA" id="ARBA00022840"/>
    </source>
</evidence>
<accession>A0A271J4R7</accession>
<evidence type="ECO:0000256" key="3">
    <source>
        <dbReference type="ARBA" id="ARBA00022777"/>
    </source>
</evidence>
<evidence type="ECO:0000313" key="10">
    <source>
        <dbReference type="Proteomes" id="UP000216339"/>
    </source>
</evidence>
<evidence type="ECO:0000256" key="6">
    <source>
        <dbReference type="SAM" id="MobiDB-lite"/>
    </source>
</evidence>
<evidence type="ECO:0000256" key="5">
    <source>
        <dbReference type="PROSITE-ProRule" id="PRU10141"/>
    </source>
</evidence>
<dbReference type="GO" id="GO:0005524">
    <property type="term" value="F:ATP binding"/>
    <property type="evidence" value="ECO:0007669"/>
    <property type="project" value="UniProtKB-UniRule"/>
</dbReference>
<dbReference type="PROSITE" id="PS50011">
    <property type="entry name" value="PROTEIN_KINASE_DOM"/>
    <property type="match status" value="1"/>
</dbReference>
<organism evidence="9 10">
    <name type="scientific">Rubrivirga marina</name>
    <dbReference type="NCBI Taxonomy" id="1196024"/>
    <lineage>
        <taxon>Bacteria</taxon>
        <taxon>Pseudomonadati</taxon>
        <taxon>Rhodothermota</taxon>
        <taxon>Rhodothermia</taxon>
        <taxon>Rhodothermales</taxon>
        <taxon>Rubricoccaceae</taxon>
        <taxon>Rubrivirga</taxon>
    </lineage>
</organism>
<dbReference type="Gene3D" id="1.25.40.10">
    <property type="entry name" value="Tetratricopeptide repeat domain"/>
    <property type="match status" value="2"/>
</dbReference>
<dbReference type="SUPFAM" id="SSF48452">
    <property type="entry name" value="TPR-like"/>
    <property type="match status" value="1"/>
</dbReference>
<keyword evidence="2 5" id="KW-0547">Nucleotide-binding</keyword>
<dbReference type="InterPro" id="IPR008271">
    <property type="entry name" value="Ser/Thr_kinase_AS"/>
</dbReference>
<dbReference type="InterPro" id="IPR011009">
    <property type="entry name" value="Kinase-like_dom_sf"/>
</dbReference>
<dbReference type="GO" id="GO:0004674">
    <property type="term" value="F:protein serine/threonine kinase activity"/>
    <property type="evidence" value="ECO:0007669"/>
    <property type="project" value="TreeGrafter"/>
</dbReference>
<evidence type="ECO:0000313" key="9">
    <source>
        <dbReference type="EMBL" id="PAP78516.1"/>
    </source>
</evidence>
<keyword evidence="7" id="KW-0472">Membrane</keyword>
<feature type="domain" description="Protein kinase" evidence="8">
    <location>
        <begin position="75"/>
        <end position="346"/>
    </location>
</feature>
<feature type="transmembrane region" description="Helical" evidence="7">
    <location>
        <begin position="371"/>
        <end position="392"/>
    </location>
</feature>
<dbReference type="PROSITE" id="PS00108">
    <property type="entry name" value="PROTEIN_KINASE_ST"/>
    <property type="match status" value="1"/>
</dbReference>
<dbReference type="InterPro" id="IPR000719">
    <property type="entry name" value="Prot_kinase_dom"/>
</dbReference>
<evidence type="ECO:0000256" key="7">
    <source>
        <dbReference type="SAM" id="Phobius"/>
    </source>
</evidence>
<evidence type="ECO:0000256" key="2">
    <source>
        <dbReference type="ARBA" id="ARBA00022741"/>
    </source>
</evidence>
<keyword evidence="3" id="KW-0418">Kinase</keyword>
<proteinExistence type="predicted"/>
<dbReference type="Gene3D" id="3.30.200.20">
    <property type="entry name" value="Phosphorylase Kinase, domain 1"/>
    <property type="match status" value="1"/>
</dbReference>
<dbReference type="SMART" id="SM00220">
    <property type="entry name" value="S_TKc"/>
    <property type="match status" value="1"/>
</dbReference>
<evidence type="ECO:0000256" key="1">
    <source>
        <dbReference type="ARBA" id="ARBA00022679"/>
    </source>
</evidence>
<keyword evidence="1" id="KW-0808">Transferase</keyword>
<gene>
    <name evidence="9" type="ORF">BSZ37_19840</name>
</gene>
<evidence type="ECO:0000259" key="8">
    <source>
        <dbReference type="PROSITE" id="PS50011"/>
    </source>
</evidence>
<keyword evidence="10" id="KW-1185">Reference proteome</keyword>
<dbReference type="Gene3D" id="1.10.510.10">
    <property type="entry name" value="Transferase(Phosphotransferase) domain 1"/>
    <property type="match status" value="1"/>
</dbReference>